<evidence type="ECO:0000313" key="3">
    <source>
        <dbReference type="Proteomes" id="UP000050525"/>
    </source>
</evidence>
<reference evidence="2 3" key="1">
    <citation type="journal article" date="2012" name="Genome Biol.">
        <title>Sequencing three crocodilian genomes to illuminate the evolution of archosaurs and amniotes.</title>
        <authorList>
            <person name="St John J.A."/>
            <person name="Braun E.L."/>
            <person name="Isberg S.R."/>
            <person name="Miles L.G."/>
            <person name="Chong A.Y."/>
            <person name="Gongora J."/>
            <person name="Dalzell P."/>
            <person name="Moran C."/>
            <person name="Bed'hom B."/>
            <person name="Abzhanov A."/>
            <person name="Burgess S.C."/>
            <person name="Cooksey A.M."/>
            <person name="Castoe T.A."/>
            <person name="Crawford N.G."/>
            <person name="Densmore L.D."/>
            <person name="Drew J.C."/>
            <person name="Edwards S.V."/>
            <person name="Faircloth B.C."/>
            <person name="Fujita M.K."/>
            <person name="Greenwold M.J."/>
            <person name="Hoffmann F.G."/>
            <person name="Howard J.M."/>
            <person name="Iguchi T."/>
            <person name="Janes D.E."/>
            <person name="Khan S.Y."/>
            <person name="Kohno S."/>
            <person name="de Koning A.J."/>
            <person name="Lance S.L."/>
            <person name="McCarthy F.M."/>
            <person name="McCormack J.E."/>
            <person name="Merchant M.E."/>
            <person name="Peterson D.G."/>
            <person name="Pollock D.D."/>
            <person name="Pourmand N."/>
            <person name="Raney B.J."/>
            <person name="Roessler K.A."/>
            <person name="Sanford J.R."/>
            <person name="Sawyer R.H."/>
            <person name="Schmidt C.J."/>
            <person name="Triplett E.W."/>
            <person name="Tuberville T.D."/>
            <person name="Venegas-Anaya M."/>
            <person name="Howard J.T."/>
            <person name="Jarvis E.D."/>
            <person name="Guillette L.J.Jr."/>
            <person name="Glenn T.C."/>
            <person name="Green R.E."/>
            <person name="Ray D.A."/>
        </authorList>
    </citation>
    <scope>NUCLEOTIDE SEQUENCE [LARGE SCALE GENOMIC DNA]</scope>
    <source>
        <strain evidence="2">KSC_2009_1</strain>
    </source>
</reference>
<comment type="caution">
    <text evidence="2">The sequence shown here is derived from an EMBL/GenBank/DDBJ whole genome shotgun (WGS) entry which is preliminary data.</text>
</comment>
<gene>
    <name evidence="2" type="ORF">Y1Q_0017695</name>
</gene>
<keyword evidence="1" id="KW-1133">Transmembrane helix</keyword>
<sequence length="91" mass="10391">MVDMYGSFSLQNTSKRREQCLLMITGLQWKRTLKHQNWPENPGKRPLCPSGWQASLLLWAQGFVVGAITLGVIYSMYKDFVKSPLKTGTKK</sequence>
<keyword evidence="1" id="KW-0472">Membrane</keyword>
<accession>A0A151LYD0</accession>
<dbReference type="EMBL" id="AKHW03007029">
    <property type="protein sequence ID" value="KYO17248.1"/>
    <property type="molecule type" value="Genomic_DNA"/>
</dbReference>
<organism evidence="2 3">
    <name type="scientific">Alligator mississippiensis</name>
    <name type="common">American alligator</name>
    <dbReference type="NCBI Taxonomy" id="8496"/>
    <lineage>
        <taxon>Eukaryota</taxon>
        <taxon>Metazoa</taxon>
        <taxon>Chordata</taxon>
        <taxon>Craniata</taxon>
        <taxon>Vertebrata</taxon>
        <taxon>Euteleostomi</taxon>
        <taxon>Archelosauria</taxon>
        <taxon>Archosauria</taxon>
        <taxon>Crocodylia</taxon>
        <taxon>Alligatoridae</taxon>
        <taxon>Alligatorinae</taxon>
        <taxon>Alligator</taxon>
    </lineage>
</organism>
<feature type="transmembrane region" description="Helical" evidence="1">
    <location>
        <begin position="56"/>
        <end position="77"/>
    </location>
</feature>
<evidence type="ECO:0000313" key="2">
    <source>
        <dbReference type="EMBL" id="KYO17248.1"/>
    </source>
</evidence>
<protein>
    <submittedName>
        <fullName evidence="2">Uncharacterized protein</fullName>
    </submittedName>
</protein>
<dbReference type="AlphaFoldDB" id="A0A151LYD0"/>
<dbReference type="Proteomes" id="UP000050525">
    <property type="component" value="Unassembled WGS sequence"/>
</dbReference>
<dbReference type="Gene3D" id="6.10.140.1320">
    <property type="match status" value="1"/>
</dbReference>
<keyword evidence="3" id="KW-1185">Reference proteome</keyword>
<keyword evidence="1" id="KW-0812">Transmembrane</keyword>
<name>A0A151LYD0_ALLMI</name>
<evidence type="ECO:0000256" key="1">
    <source>
        <dbReference type="SAM" id="Phobius"/>
    </source>
</evidence>
<proteinExistence type="predicted"/>